<gene>
    <name evidence="1" type="ORF">ACFQ5X_29905</name>
</gene>
<evidence type="ECO:0000313" key="1">
    <source>
        <dbReference type="EMBL" id="MFD1310059.1"/>
    </source>
</evidence>
<dbReference type="RefSeq" id="WP_381241379.1">
    <property type="nucleotide sequence ID" value="NZ_JBHSKH010000089.1"/>
</dbReference>
<dbReference type="Proteomes" id="UP001597058">
    <property type="component" value="Unassembled WGS sequence"/>
</dbReference>
<evidence type="ECO:0000313" key="2">
    <source>
        <dbReference type="Proteomes" id="UP001597058"/>
    </source>
</evidence>
<name>A0ABW3XLW3_9ACTN</name>
<reference evidence="2" key="1">
    <citation type="journal article" date="2019" name="Int. J. Syst. Evol. Microbiol.">
        <title>The Global Catalogue of Microorganisms (GCM) 10K type strain sequencing project: providing services to taxonomists for standard genome sequencing and annotation.</title>
        <authorList>
            <consortium name="The Broad Institute Genomics Platform"/>
            <consortium name="The Broad Institute Genome Sequencing Center for Infectious Disease"/>
            <person name="Wu L."/>
            <person name="Ma J."/>
        </authorList>
    </citation>
    <scope>NUCLEOTIDE SEQUENCE [LARGE SCALE GENOMIC DNA]</scope>
    <source>
        <strain evidence="2">CGMCC 4.7020</strain>
    </source>
</reference>
<accession>A0ABW3XLW3</accession>
<dbReference type="EMBL" id="JBHTMM010000046">
    <property type="protein sequence ID" value="MFD1310059.1"/>
    <property type="molecule type" value="Genomic_DNA"/>
</dbReference>
<sequence>MPWLPTTAIEPADQLAALADDLGHLPLALSQAATYLIDTGVHCSAYRDLLSDRSRPLASLFRLG</sequence>
<organism evidence="1 2">
    <name type="scientific">Streptomyces kaempferi</name>
    <dbReference type="NCBI Taxonomy" id="333725"/>
    <lineage>
        <taxon>Bacteria</taxon>
        <taxon>Bacillati</taxon>
        <taxon>Actinomycetota</taxon>
        <taxon>Actinomycetes</taxon>
        <taxon>Kitasatosporales</taxon>
        <taxon>Streptomycetaceae</taxon>
        <taxon>Streptomyces</taxon>
    </lineage>
</organism>
<keyword evidence="2" id="KW-1185">Reference proteome</keyword>
<proteinExistence type="predicted"/>
<comment type="caution">
    <text evidence="1">The sequence shown here is derived from an EMBL/GenBank/DDBJ whole genome shotgun (WGS) entry which is preliminary data.</text>
</comment>
<protein>
    <submittedName>
        <fullName evidence="1">Uncharacterized protein</fullName>
    </submittedName>
</protein>